<feature type="chain" id="PRO_5021768866" evidence="7">
    <location>
        <begin position="25"/>
        <end position="718"/>
    </location>
</feature>
<dbReference type="PANTHER" id="PTHR30026:SF21">
    <property type="entry name" value="SLR1270 PROTEIN"/>
    <property type="match status" value="1"/>
</dbReference>
<evidence type="ECO:0000256" key="4">
    <source>
        <dbReference type="ARBA" id="ARBA00023136"/>
    </source>
</evidence>
<keyword evidence="4" id="KW-0472">Membrane</keyword>
<dbReference type="PANTHER" id="PTHR30026">
    <property type="entry name" value="OUTER MEMBRANE PROTEIN TOLC"/>
    <property type="match status" value="1"/>
</dbReference>
<dbReference type="GO" id="GO:0015288">
    <property type="term" value="F:porin activity"/>
    <property type="evidence" value="ECO:0007669"/>
    <property type="project" value="TreeGrafter"/>
</dbReference>
<evidence type="ECO:0000256" key="7">
    <source>
        <dbReference type="SAM" id="SignalP"/>
    </source>
</evidence>
<keyword evidence="2" id="KW-1134">Transmembrane beta strand</keyword>
<evidence type="ECO:0000256" key="6">
    <source>
        <dbReference type="SAM" id="MobiDB-lite"/>
    </source>
</evidence>
<dbReference type="RefSeq" id="WP_197446261.1">
    <property type="nucleotide sequence ID" value="NZ_CP036426.1"/>
</dbReference>
<accession>A0A518H6K1</accession>
<keyword evidence="5" id="KW-0998">Cell outer membrane</keyword>
<sequence length="718" mass="77835" precursor="true">MSRRTRRLIAIAAGVLGAVIPAPDAVSQDAIELPSPGRSTFPFSFQPDSMPGPPRAMGMAPFGQGLPPSDMATPLSGPPRVMGASPFFPTDPGPFTPFTPSVTPGGTFFPGLIPGQGGTLAPGIAPQPDALLTLPGLLGREPIGGQPAADGRELDPFELPEAPGLQLGAPSVPRGAPRVDNLPPEPPLMLEVVRGSAERRYPPFLAILEQRNVAEGDLTSARGSFDLNVNLDSRNYPLGFYDRSVQDLFLEQPILASGGKVFSGYRLAQGQFPVYYNYLNTRGGGAFVNGFEQPLLQNLRIDPKRAKLYQTEIERRKVEPTILKERVSLLKDAAKAYWAWVAAGQAYAVYQDLLELSQAQFRALAEQASPEIGRVAQVDVIAFQAVLIKRQQEVVNARRDLQQAAVFLSFYLRDLRGLPSMPDVRQIPLAFPDAERPDQAQVERDVAVALRLRPEIFSLMLEYDKAEVDRDLAENLLLPKLNFYVYTEQNVGVRDVDLGSDFRPFILESSLFFDVPLQRRYARGRVRAADAVLRQISARTQFARDQIQADVLNAAASLRAAYESLAFYRNNEVVYRQLAEAERQRLEIQAASPLLFFVVRQQQVLDAQVLRVLAEGKYFSALADYRAAVGLDAVTPEVARTAPPTILPEDEIARPMSADPDAVVPADPIPPPPAIFPGLAPGAPRPGAIPPGPDAAPGAAIDAPVGPGLPEAAPGPIP</sequence>
<dbReference type="SUPFAM" id="SSF56954">
    <property type="entry name" value="Outer membrane efflux proteins (OEP)"/>
    <property type="match status" value="1"/>
</dbReference>
<evidence type="ECO:0000256" key="2">
    <source>
        <dbReference type="ARBA" id="ARBA00022452"/>
    </source>
</evidence>
<dbReference type="Proteomes" id="UP000317835">
    <property type="component" value="Chromosome"/>
</dbReference>
<keyword evidence="7" id="KW-0732">Signal</keyword>
<feature type="compositionally biased region" description="Low complexity" evidence="6">
    <location>
        <begin position="695"/>
        <end position="708"/>
    </location>
</feature>
<reference evidence="8 9" key="1">
    <citation type="submission" date="2019-02" db="EMBL/GenBank/DDBJ databases">
        <title>Deep-cultivation of Planctomycetes and their phenomic and genomic characterization uncovers novel biology.</title>
        <authorList>
            <person name="Wiegand S."/>
            <person name="Jogler M."/>
            <person name="Boedeker C."/>
            <person name="Pinto D."/>
            <person name="Vollmers J."/>
            <person name="Rivas-Marin E."/>
            <person name="Kohn T."/>
            <person name="Peeters S.H."/>
            <person name="Heuer A."/>
            <person name="Rast P."/>
            <person name="Oberbeckmann S."/>
            <person name="Bunk B."/>
            <person name="Jeske O."/>
            <person name="Meyerdierks A."/>
            <person name="Storesund J.E."/>
            <person name="Kallscheuer N."/>
            <person name="Luecker S."/>
            <person name="Lage O.M."/>
            <person name="Pohl T."/>
            <person name="Merkel B.J."/>
            <person name="Hornburger P."/>
            <person name="Mueller R.-W."/>
            <person name="Bruemmer F."/>
            <person name="Labrenz M."/>
            <person name="Spormann A.M."/>
            <person name="Op den Camp H."/>
            <person name="Overmann J."/>
            <person name="Amann R."/>
            <person name="Jetten M.S.M."/>
            <person name="Mascher T."/>
            <person name="Medema M.H."/>
            <person name="Devos D.P."/>
            <person name="Kaster A.-K."/>
            <person name="Ovreas L."/>
            <person name="Rohde M."/>
            <person name="Galperin M.Y."/>
            <person name="Jogler C."/>
        </authorList>
    </citation>
    <scope>NUCLEOTIDE SEQUENCE [LARGE SCALE GENOMIC DNA]</scope>
    <source>
        <strain evidence="8 9">ElP</strain>
    </source>
</reference>
<dbReference type="GO" id="GO:0015562">
    <property type="term" value="F:efflux transmembrane transporter activity"/>
    <property type="evidence" value="ECO:0007669"/>
    <property type="project" value="InterPro"/>
</dbReference>
<dbReference type="GO" id="GO:0009279">
    <property type="term" value="C:cell outer membrane"/>
    <property type="evidence" value="ECO:0007669"/>
    <property type="project" value="UniProtKB-SubCell"/>
</dbReference>
<protein>
    <submittedName>
        <fullName evidence="8">Outer membrane efflux protein</fullName>
    </submittedName>
</protein>
<comment type="subcellular location">
    <subcellularLocation>
        <location evidence="1">Cell outer membrane</location>
    </subcellularLocation>
</comment>
<keyword evidence="3" id="KW-0812">Transmembrane</keyword>
<gene>
    <name evidence="8" type="ORF">ElP_44030</name>
</gene>
<evidence type="ECO:0000256" key="3">
    <source>
        <dbReference type="ARBA" id="ARBA00022692"/>
    </source>
</evidence>
<dbReference type="InterPro" id="IPR051906">
    <property type="entry name" value="TolC-like"/>
</dbReference>
<evidence type="ECO:0000256" key="1">
    <source>
        <dbReference type="ARBA" id="ARBA00004442"/>
    </source>
</evidence>
<organism evidence="8 9">
    <name type="scientific">Tautonia plasticadhaerens</name>
    <dbReference type="NCBI Taxonomy" id="2527974"/>
    <lineage>
        <taxon>Bacteria</taxon>
        <taxon>Pseudomonadati</taxon>
        <taxon>Planctomycetota</taxon>
        <taxon>Planctomycetia</taxon>
        <taxon>Isosphaerales</taxon>
        <taxon>Isosphaeraceae</taxon>
        <taxon>Tautonia</taxon>
    </lineage>
</organism>
<dbReference type="KEGG" id="tpla:ElP_44030"/>
<evidence type="ECO:0000313" key="9">
    <source>
        <dbReference type="Proteomes" id="UP000317835"/>
    </source>
</evidence>
<dbReference type="GO" id="GO:1990281">
    <property type="term" value="C:efflux pump complex"/>
    <property type="evidence" value="ECO:0007669"/>
    <property type="project" value="TreeGrafter"/>
</dbReference>
<dbReference type="Gene3D" id="1.20.1600.10">
    <property type="entry name" value="Outer membrane efflux proteins (OEP)"/>
    <property type="match status" value="1"/>
</dbReference>
<name>A0A518H6K1_9BACT</name>
<dbReference type="EMBL" id="CP036426">
    <property type="protein sequence ID" value="QDV36477.1"/>
    <property type="molecule type" value="Genomic_DNA"/>
</dbReference>
<evidence type="ECO:0000313" key="8">
    <source>
        <dbReference type="EMBL" id="QDV36477.1"/>
    </source>
</evidence>
<proteinExistence type="predicted"/>
<feature type="region of interest" description="Disordered" evidence="6">
    <location>
        <begin position="668"/>
        <end position="718"/>
    </location>
</feature>
<keyword evidence="9" id="KW-1185">Reference proteome</keyword>
<feature type="compositionally biased region" description="Pro residues" evidence="6">
    <location>
        <begin position="683"/>
        <end position="694"/>
    </location>
</feature>
<feature type="signal peptide" evidence="7">
    <location>
        <begin position="1"/>
        <end position="24"/>
    </location>
</feature>
<dbReference type="AlphaFoldDB" id="A0A518H6K1"/>
<evidence type="ECO:0000256" key="5">
    <source>
        <dbReference type="ARBA" id="ARBA00023237"/>
    </source>
</evidence>